<name>A0A135UU01_9PEZI</name>
<keyword evidence="2" id="KW-1185">Reference proteome</keyword>
<evidence type="ECO:0000313" key="2">
    <source>
        <dbReference type="Proteomes" id="UP000070121"/>
    </source>
</evidence>
<gene>
    <name evidence="1" type="ORF">CSAL01_03102</name>
</gene>
<proteinExistence type="predicted"/>
<dbReference type="EMBL" id="JFFI01001036">
    <property type="protein sequence ID" value="KXH63868.1"/>
    <property type="molecule type" value="Genomic_DNA"/>
</dbReference>
<comment type="caution">
    <text evidence="1">The sequence shown here is derived from an EMBL/GenBank/DDBJ whole genome shotgun (WGS) entry which is preliminary data.</text>
</comment>
<protein>
    <submittedName>
        <fullName evidence="1">Uncharacterized protein</fullName>
    </submittedName>
</protein>
<dbReference type="Proteomes" id="UP000070121">
    <property type="component" value="Unassembled WGS sequence"/>
</dbReference>
<reference evidence="1 2" key="1">
    <citation type="submission" date="2014-02" db="EMBL/GenBank/DDBJ databases">
        <title>The genome sequence of Colletotrichum salicis CBS 607.94.</title>
        <authorList>
            <person name="Baroncelli R."/>
            <person name="Thon M.R."/>
        </authorList>
    </citation>
    <scope>NUCLEOTIDE SEQUENCE [LARGE SCALE GENOMIC DNA]</scope>
    <source>
        <strain evidence="1 2">CBS 607.94</strain>
    </source>
</reference>
<sequence>MDPSRLRRVGFSDFPPCQAADPTSCLVAAATGDSRMSSMDDRPPVRAAVSVLRNANNYVSSKAIHTTTCLLAQIVITEAVRSSRTP</sequence>
<evidence type="ECO:0000313" key="1">
    <source>
        <dbReference type="EMBL" id="KXH63868.1"/>
    </source>
</evidence>
<dbReference type="AlphaFoldDB" id="A0A135UU01"/>
<accession>A0A135UU01</accession>
<organism evidence="1 2">
    <name type="scientific">Colletotrichum salicis</name>
    <dbReference type="NCBI Taxonomy" id="1209931"/>
    <lineage>
        <taxon>Eukaryota</taxon>
        <taxon>Fungi</taxon>
        <taxon>Dikarya</taxon>
        <taxon>Ascomycota</taxon>
        <taxon>Pezizomycotina</taxon>
        <taxon>Sordariomycetes</taxon>
        <taxon>Hypocreomycetidae</taxon>
        <taxon>Glomerellales</taxon>
        <taxon>Glomerellaceae</taxon>
        <taxon>Colletotrichum</taxon>
        <taxon>Colletotrichum acutatum species complex</taxon>
    </lineage>
</organism>